<dbReference type="NCBIfam" id="TIGR00879">
    <property type="entry name" value="SP"/>
    <property type="match status" value="1"/>
</dbReference>
<feature type="transmembrane region" description="Helical" evidence="10">
    <location>
        <begin position="475"/>
        <end position="495"/>
    </location>
</feature>
<evidence type="ECO:0000256" key="2">
    <source>
        <dbReference type="ARBA" id="ARBA00022448"/>
    </source>
</evidence>
<evidence type="ECO:0000256" key="8">
    <source>
        <dbReference type="RuleBase" id="RU003346"/>
    </source>
</evidence>
<dbReference type="InterPro" id="IPR005828">
    <property type="entry name" value="MFS_sugar_transport-like"/>
</dbReference>
<dbReference type="PANTHER" id="PTHR48021:SF1">
    <property type="entry name" value="GH07001P-RELATED"/>
    <property type="match status" value="1"/>
</dbReference>
<feature type="transmembrane region" description="Helical" evidence="10">
    <location>
        <begin position="99"/>
        <end position="119"/>
    </location>
</feature>
<dbReference type="InterPro" id="IPR005829">
    <property type="entry name" value="Sugar_transporter_CS"/>
</dbReference>
<evidence type="ECO:0000256" key="3">
    <source>
        <dbReference type="ARBA" id="ARBA00022475"/>
    </source>
</evidence>
<feature type="transmembrane region" description="Helical" evidence="10">
    <location>
        <begin position="252"/>
        <end position="270"/>
    </location>
</feature>
<gene>
    <name evidence="12" type="ORF">LSH36_601g01027</name>
</gene>
<feature type="compositionally biased region" description="Low complexity" evidence="9">
    <location>
        <begin position="14"/>
        <end position="25"/>
    </location>
</feature>
<evidence type="ECO:0000256" key="1">
    <source>
        <dbReference type="ARBA" id="ARBA00004651"/>
    </source>
</evidence>
<dbReference type="InterPro" id="IPR020846">
    <property type="entry name" value="MFS_dom"/>
</dbReference>
<evidence type="ECO:0000256" key="7">
    <source>
        <dbReference type="ARBA" id="ARBA00023136"/>
    </source>
</evidence>
<keyword evidence="6 10" id="KW-1133">Transmembrane helix</keyword>
<reference evidence="12" key="1">
    <citation type="journal article" date="2023" name="Mol. Biol. Evol.">
        <title>Third-Generation Sequencing Reveals the Adaptive Role of the Epigenome in Three Deep-Sea Polychaetes.</title>
        <authorList>
            <person name="Perez M."/>
            <person name="Aroh O."/>
            <person name="Sun Y."/>
            <person name="Lan Y."/>
            <person name="Juniper S.K."/>
            <person name="Young C.R."/>
            <person name="Angers B."/>
            <person name="Qian P.Y."/>
        </authorList>
    </citation>
    <scope>NUCLEOTIDE SEQUENCE</scope>
    <source>
        <strain evidence="12">P08H-3</strain>
    </source>
</reference>
<evidence type="ECO:0000259" key="11">
    <source>
        <dbReference type="PROSITE" id="PS50850"/>
    </source>
</evidence>
<feature type="transmembrane region" description="Helical" evidence="10">
    <location>
        <begin position="380"/>
        <end position="400"/>
    </location>
</feature>
<dbReference type="GO" id="GO:0022857">
    <property type="term" value="F:transmembrane transporter activity"/>
    <property type="evidence" value="ECO:0007669"/>
    <property type="project" value="InterPro"/>
</dbReference>
<dbReference type="InterPro" id="IPR036259">
    <property type="entry name" value="MFS_trans_sf"/>
</dbReference>
<evidence type="ECO:0000256" key="6">
    <source>
        <dbReference type="ARBA" id="ARBA00022989"/>
    </source>
</evidence>
<feature type="transmembrane region" description="Helical" evidence="10">
    <location>
        <begin position="196"/>
        <end position="213"/>
    </location>
</feature>
<sequence length="553" mass="59247">MPQVSCEKAPNGASSSSPFLPSTSLKDSQVHKSYGVFESSDSGTQDSFDSCHTKSCSRPFSDSVADYSDAPQHPDYATSDSARLVQTKHQPSRSYRNEVISSVLCCFSNVAHGLAYGLASPATPTLISEGKLTPAQAPLFESLLTIGALVGGIAVGFLVGALGRKGTLLLAAAPFLLGWVCLAVTETYIVLYVGRLLTGIGYGLVAVVSPLYIVETVSKEIRGALTMGVTLASTSGILLQFCMGLVLDTRWLSIVSMTPLVIMVAGMIFMPESPRWLMMKGKYDAALEALTWLRRGTAEQVLEEFKEIAGNVENAEYSGVCSKCKSYSRKEVLTAVKSISICCILFAFQQLSGTTPIIFNAQDIFYAVGFTSSAMSSGQIPAIILAAVKMVTTIGGIFLVDRLGRRPLFIGCGLAMGVTCIITGLYFAYQSYLISNYAWLPLLALVLYEAAFSIAWGGIPWLLLSEIPPANVRGIASVAGSTATRISAFIVTQGYSSIVEAINMSGTFWLFGSISIAGSLFAWKFMPETKHKSLECIEHELNVSVPVRTHSVL</sequence>
<keyword evidence="7 10" id="KW-0472">Membrane</keyword>
<dbReference type="EMBL" id="JAODUP010000601">
    <property type="protein sequence ID" value="KAK2146542.1"/>
    <property type="molecule type" value="Genomic_DNA"/>
</dbReference>
<feature type="transmembrane region" description="Helical" evidence="10">
    <location>
        <begin position="501"/>
        <end position="523"/>
    </location>
</feature>
<keyword evidence="2 8" id="KW-0813">Transport</keyword>
<comment type="caution">
    <text evidence="12">The sequence shown here is derived from an EMBL/GenBank/DDBJ whole genome shotgun (WGS) entry which is preliminary data.</text>
</comment>
<keyword evidence="13" id="KW-1185">Reference proteome</keyword>
<dbReference type="FunFam" id="1.20.1250.20:FF:000218">
    <property type="entry name" value="facilitated trehalose transporter Tret1"/>
    <property type="match status" value="1"/>
</dbReference>
<dbReference type="InterPro" id="IPR003663">
    <property type="entry name" value="Sugar/inositol_transpt"/>
</dbReference>
<dbReference type="PROSITE" id="PS00217">
    <property type="entry name" value="SUGAR_TRANSPORT_2"/>
    <property type="match status" value="1"/>
</dbReference>
<dbReference type="Gene3D" id="1.20.1250.20">
    <property type="entry name" value="MFS general substrate transporter like domains"/>
    <property type="match status" value="1"/>
</dbReference>
<dbReference type="PROSITE" id="PS50850">
    <property type="entry name" value="MFS"/>
    <property type="match status" value="1"/>
</dbReference>
<comment type="similarity">
    <text evidence="8">Belongs to the major facilitator superfamily. Sugar transporter (TC 2.A.1.1) family.</text>
</comment>
<keyword evidence="5 10" id="KW-0812">Transmembrane</keyword>
<feature type="transmembrane region" description="Helical" evidence="10">
    <location>
        <begin position="225"/>
        <end position="246"/>
    </location>
</feature>
<feature type="transmembrane region" description="Helical" evidence="10">
    <location>
        <begin position="332"/>
        <end position="351"/>
    </location>
</feature>
<feature type="transmembrane region" description="Helical" evidence="10">
    <location>
        <begin position="139"/>
        <end position="161"/>
    </location>
</feature>
<feature type="transmembrane region" description="Helical" evidence="10">
    <location>
        <begin position="439"/>
        <end position="463"/>
    </location>
</feature>
<evidence type="ECO:0000313" key="13">
    <source>
        <dbReference type="Proteomes" id="UP001208570"/>
    </source>
</evidence>
<feature type="region of interest" description="Disordered" evidence="9">
    <location>
        <begin position="1"/>
        <end position="25"/>
    </location>
</feature>
<evidence type="ECO:0000256" key="5">
    <source>
        <dbReference type="ARBA" id="ARBA00022692"/>
    </source>
</evidence>
<dbReference type="Proteomes" id="UP001208570">
    <property type="component" value="Unassembled WGS sequence"/>
</dbReference>
<feature type="transmembrane region" description="Helical" evidence="10">
    <location>
        <begin position="407"/>
        <end position="427"/>
    </location>
</feature>
<keyword evidence="3" id="KW-1003">Cell membrane</keyword>
<evidence type="ECO:0000256" key="10">
    <source>
        <dbReference type="SAM" id="Phobius"/>
    </source>
</evidence>
<protein>
    <recommendedName>
        <fullName evidence="11">Major facilitator superfamily (MFS) profile domain-containing protein</fullName>
    </recommendedName>
</protein>
<name>A0AAD9MUR9_9ANNE</name>
<dbReference type="PROSITE" id="PS00216">
    <property type="entry name" value="SUGAR_TRANSPORT_1"/>
    <property type="match status" value="1"/>
</dbReference>
<dbReference type="PRINTS" id="PR00171">
    <property type="entry name" value="SUGRTRNSPORT"/>
</dbReference>
<evidence type="ECO:0000256" key="9">
    <source>
        <dbReference type="SAM" id="MobiDB-lite"/>
    </source>
</evidence>
<dbReference type="InterPro" id="IPR050549">
    <property type="entry name" value="MFS_Trehalose_Transporter"/>
</dbReference>
<dbReference type="AlphaFoldDB" id="A0AAD9MUR9"/>
<comment type="subcellular location">
    <subcellularLocation>
        <location evidence="1">Cell membrane</location>
        <topology evidence="1">Multi-pass membrane protein</topology>
    </subcellularLocation>
</comment>
<evidence type="ECO:0000313" key="12">
    <source>
        <dbReference type="EMBL" id="KAK2146542.1"/>
    </source>
</evidence>
<evidence type="ECO:0000256" key="4">
    <source>
        <dbReference type="ARBA" id="ARBA00022597"/>
    </source>
</evidence>
<proteinExistence type="inferred from homology"/>
<feature type="domain" description="Major facilitator superfamily (MFS) profile" evidence="11">
    <location>
        <begin position="101"/>
        <end position="530"/>
    </location>
</feature>
<dbReference type="SUPFAM" id="SSF103473">
    <property type="entry name" value="MFS general substrate transporter"/>
    <property type="match status" value="1"/>
</dbReference>
<organism evidence="12 13">
    <name type="scientific">Paralvinella palmiformis</name>
    <dbReference type="NCBI Taxonomy" id="53620"/>
    <lineage>
        <taxon>Eukaryota</taxon>
        <taxon>Metazoa</taxon>
        <taxon>Spiralia</taxon>
        <taxon>Lophotrochozoa</taxon>
        <taxon>Annelida</taxon>
        <taxon>Polychaeta</taxon>
        <taxon>Sedentaria</taxon>
        <taxon>Canalipalpata</taxon>
        <taxon>Terebellida</taxon>
        <taxon>Terebelliformia</taxon>
        <taxon>Alvinellidae</taxon>
        <taxon>Paralvinella</taxon>
    </lineage>
</organism>
<accession>A0AAD9MUR9</accession>
<dbReference type="PANTHER" id="PTHR48021">
    <property type="match status" value="1"/>
</dbReference>
<feature type="transmembrane region" description="Helical" evidence="10">
    <location>
        <begin position="168"/>
        <end position="190"/>
    </location>
</feature>
<keyword evidence="4" id="KW-0762">Sugar transport</keyword>
<dbReference type="Pfam" id="PF00083">
    <property type="entry name" value="Sugar_tr"/>
    <property type="match status" value="1"/>
</dbReference>
<dbReference type="GO" id="GO:0005886">
    <property type="term" value="C:plasma membrane"/>
    <property type="evidence" value="ECO:0007669"/>
    <property type="project" value="UniProtKB-SubCell"/>
</dbReference>